<comment type="subcellular location">
    <subcellularLocation>
        <location evidence="1">Membrane</location>
        <topology evidence="1">Multi-pass membrane protein</topology>
    </subcellularLocation>
</comment>
<organism evidence="6 7">
    <name type="scientific">Fonsecaea monophora</name>
    <dbReference type="NCBI Taxonomy" id="254056"/>
    <lineage>
        <taxon>Eukaryota</taxon>
        <taxon>Fungi</taxon>
        <taxon>Dikarya</taxon>
        <taxon>Ascomycota</taxon>
        <taxon>Pezizomycotina</taxon>
        <taxon>Eurotiomycetes</taxon>
        <taxon>Chaetothyriomycetidae</taxon>
        <taxon>Chaetothyriales</taxon>
        <taxon>Herpotrichiellaceae</taxon>
        <taxon>Fonsecaea</taxon>
    </lineage>
</organism>
<dbReference type="RefSeq" id="XP_022514389.1">
    <property type="nucleotide sequence ID" value="XM_022653287.1"/>
</dbReference>
<reference evidence="6 7" key="1">
    <citation type="submission" date="2016-03" db="EMBL/GenBank/DDBJ databases">
        <title>Draft genome sequence of the Fonsecaea monophora CBS 269.37.</title>
        <authorList>
            <person name="Bombassaro A."/>
            <person name="Vinicius W.A."/>
            <person name="De Hoog S."/>
            <person name="Sun J."/>
            <person name="Souza E.M."/>
            <person name="Raittz R.T."/>
            <person name="Costa F."/>
            <person name="Leao A.C."/>
            <person name="Tadra-Sfeir M.Z."/>
            <person name="Baura V."/>
            <person name="Balsanelli E."/>
            <person name="Pedrosa F.O."/>
            <person name="Moreno L.F."/>
            <person name="Steffens M.B."/>
            <person name="Xi L."/>
            <person name="Bocca A.L."/>
            <person name="Felipe M.S."/>
            <person name="Teixeira M."/>
            <person name="Telles Filho F.Q."/>
            <person name="Azevedo C.M."/>
            <person name="Gomes R."/>
            <person name="Vicente V.A."/>
        </authorList>
    </citation>
    <scope>NUCLEOTIDE SEQUENCE [LARGE SCALE GENOMIC DNA]</scope>
    <source>
        <strain evidence="6 7">CBS 269.37</strain>
    </source>
</reference>
<evidence type="ECO:0000313" key="7">
    <source>
        <dbReference type="Proteomes" id="UP000077002"/>
    </source>
</evidence>
<dbReference type="AlphaFoldDB" id="A0A177FDY1"/>
<feature type="transmembrane region" description="Helical" evidence="5">
    <location>
        <begin position="186"/>
        <end position="205"/>
    </location>
</feature>
<name>A0A177FDY1_9EURO</name>
<keyword evidence="4 5" id="KW-0472">Membrane</keyword>
<keyword evidence="2 5" id="KW-0812">Transmembrane</keyword>
<dbReference type="GO" id="GO:0005886">
    <property type="term" value="C:plasma membrane"/>
    <property type="evidence" value="ECO:0007669"/>
    <property type="project" value="TreeGrafter"/>
</dbReference>
<evidence type="ECO:0000256" key="4">
    <source>
        <dbReference type="ARBA" id="ARBA00023136"/>
    </source>
</evidence>
<evidence type="ECO:0000313" key="6">
    <source>
        <dbReference type="EMBL" id="OAG42437.1"/>
    </source>
</evidence>
<dbReference type="EMBL" id="LVKK01000016">
    <property type="protein sequence ID" value="OAG42437.1"/>
    <property type="molecule type" value="Genomic_DNA"/>
</dbReference>
<dbReference type="GO" id="GO:0015606">
    <property type="term" value="F:spermidine transmembrane transporter activity"/>
    <property type="evidence" value="ECO:0007669"/>
    <property type="project" value="TreeGrafter"/>
</dbReference>
<sequence length="242" mass="26430">MSNKDVHTEYSKIILKAGGWVWLSWVGTIELQLSRSKGQCQSPINRVGLSQDLLADKAVHAWVSTTSAEPLQMQVTEPIVLFLSLYVALNFGILYNFFPAVPLAFIAITVSCLLATATNVSVDLALQRRTHTVPLAPLQSRSRQLEDILWPAIFGSVGIPIGLFWFDWTVRSDVHRASPVCALIPFAWGNPCVFASAISYLVNIYGPTYGASATAANAFARYGFAAAFPLSPCRVGQLLEPE</sequence>
<dbReference type="GeneID" id="34598484"/>
<feature type="transmembrane region" description="Helical" evidence="5">
    <location>
        <begin position="147"/>
        <end position="166"/>
    </location>
</feature>
<protein>
    <submittedName>
        <fullName evidence="6">Uncharacterized protein</fullName>
    </submittedName>
</protein>
<dbReference type="OrthoDB" id="3936150at2759"/>
<dbReference type="SUPFAM" id="SSF103473">
    <property type="entry name" value="MFS general substrate transporter"/>
    <property type="match status" value="1"/>
</dbReference>
<evidence type="ECO:0000256" key="3">
    <source>
        <dbReference type="ARBA" id="ARBA00022989"/>
    </source>
</evidence>
<evidence type="ECO:0000256" key="5">
    <source>
        <dbReference type="SAM" id="Phobius"/>
    </source>
</evidence>
<accession>A0A177FDY1</accession>
<keyword evidence="7" id="KW-1185">Reference proteome</keyword>
<feature type="transmembrane region" description="Helical" evidence="5">
    <location>
        <begin position="79"/>
        <end position="98"/>
    </location>
</feature>
<dbReference type="Proteomes" id="UP000077002">
    <property type="component" value="Unassembled WGS sequence"/>
</dbReference>
<comment type="caution">
    <text evidence="6">The sequence shown here is derived from an EMBL/GenBank/DDBJ whole genome shotgun (WGS) entry which is preliminary data.</text>
</comment>
<dbReference type="PANTHER" id="PTHR23502">
    <property type="entry name" value="MAJOR FACILITATOR SUPERFAMILY"/>
    <property type="match status" value="1"/>
</dbReference>
<evidence type="ECO:0000256" key="1">
    <source>
        <dbReference type="ARBA" id="ARBA00004141"/>
    </source>
</evidence>
<dbReference type="InterPro" id="IPR036259">
    <property type="entry name" value="MFS_trans_sf"/>
</dbReference>
<proteinExistence type="predicted"/>
<keyword evidence="3 5" id="KW-1133">Transmembrane helix</keyword>
<dbReference type="PANTHER" id="PTHR23502:SF38">
    <property type="entry name" value="POLYAMINE TRANSPORTER 4"/>
    <property type="match status" value="1"/>
</dbReference>
<gene>
    <name evidence="6" type="ORF">AYO21_03313</name>
</gene>
<feature type="transmembrane region" description="Helical" evidence="5">
    <location>
        <begin position="104"/>
        <end position="126"/>
    </location>
</feature>
<dbReference type="GO" id="GO:0000297">
    <property type="term" value="F:spermine transmembrane transporter activity"/>
    <property type="evidence" value="ECO:0007669"/>
    <property type="project" value="TreeGrafter"/>
</dbReference>
<evidence type="ECO:0000256" key="2">
    <source>
        <dbReference type="ARBA" id="ARBA00022692"/>
    </source>
</evidence>